<accession>A0ABS1BV07</accession>
<feature type="chain" id="PRO_5046187830" description="Lipoprotein" evidence="2">
    <location>
        <begin position="20"/>
        <end position="66"/>
    </location>
</feature>
<evidence type="ECO:0000313" key="4">
    <source>
        <dbReference type="Proteomes" id="UP000614058"/>
    </source>
</evidence>
<evidence type="ECO:0000313" key="3">
    <source>
        <dbReference type="EMBL" id="MBK0397111.1"/>
    </source>
</evidence>
<proteinExistence type="predicted"/>
<feature type="compositionally biased region" description="Low complexity" evidence="1">
    <location>
        <begin position="23"/>
        <end position="35"/>
    </location>
</feature>
<gene>
    <name evidence="3" type="ORF">JDW22_11120</name>
</gene>
<protein>
    <recommendedName>
        <fullName evidence="5">Lipoprotein</fullName>
    </recommendedName>
</protein>
<feature type="region of interest" description="Disordered" evidence="1">
    <location>
        <begin position="23"/>
        <end position="66"/>
    </location>
</feature>
<evidence type="ECO:0000256" key="2">
    <source>
        <dbReference type="SAM" id="SignalP"/>
    </source>
</evidence>
<organism evidence="3 4">
    <name type="scientific">Kingella bonacorsii</name>
    <dbReference type="NCBI Taxonomy" id="2796361"/>
    <lineage>
        <taxon>Bacteria</taxon>
        <taxon>Pseudomonadati</taxon>
        <taxon>Pseudomonadota</taxon>
        <taxon>Betaproteobacteria</taxon>
        <taxon>Neisseriales</taxon>
        <taxon>Neisseriaceae</taxon>
        <taxon>Kingella</taxon>
    </lineage>
</organism>
<dbReference type="RefSeq" id="WP_200523113.1">
    <property type="nucleotide sequence ID" value="NZ_JAEHNZ010000004.1"/>
</dbReference>
<evidence type="ECO:0000256" key="1">
    <source>
        <dbReference type="SAM" id="MobiDB-lite"/>
    </source>
</evidence>
<sequence>MHHKLLPLALILAALTACDSASKTADQASSQAASQVLDMNNKSKQAAQDIQKQLNQEADKINQATQ</sequence>
<reference evidence="3 4" key="1">
    <citation type="journal article" date="2021" name="Pathogens">
        <title>Isolation and Characterization of Kingella bonacorsii sp. nov., A Novel Kingella Species Detected in a Stable Periodontitis Subject.</title>
        <authorList>
            <person name="Antezack A."/>
            <person name="Boxberger M."/>
            <person name="Rolland C."/>
            <person name="Monnet-Corti V."/>
            <person name="La Scola B."/>
        </authorList>
    </citation>
    <scope>NUCLEOTIDE SEQUENCE [LARGE SCALE GENOMIC DNA]</scope>
    <source>
        <strain evidence="3 4">Marseille-Q4569</strain>
    </source>
</reference>
<dbReference type="EMBL" id="JAEHNZ010000004">
    <property type="protein sequence ID" value="MBK0397111.1"/>
    <property type="molecule type" value="Genomic_DNA"/>
</dbReference>
<dbReference type="PROSITE" id="PS51257">
    <property type="entry name" value="PROKAR_LIPOPROTEIN"/>
    <property type="match status" value="1"/>
</dbReference>
<feature type="signal peptide" evidence="2">
    <location>
        <begin position="1"/>
        <end position="19"/>
    </location>
</feature>
<keyword evidence="2" id="KW-0732">Signal</keyword>
<name>A0ABS1BV07_9NEIS</name>
<evidence type="ECO:0008006" key="5">
    <source>
        <dbReference type="Google" id="ProtNLM"/>
    </source>
</evidence>
<dbReference type="Proteomes" id="UP000614058">
    <property type="component" value="Unassembled WGS sequence"/>
</dbReference>
<keyword evidence="4" id="KW-1185">Reference proteome</keyword>
<feature type="compositionally biased region" description="Polar residues" evidence="1">
    <location>
        <begin position="37"/>
        <end position="66"/>
    </location>
</feature>
<comment type="caution">
    <text evidence="3">The sequence shown here is derived from an EMBL/GenBank/DDBJ whole genome shotgun (WGS) entry which is preliminary data.</text>
</comment>